<protein>
    <recommendedName>
        <fullName evidence="2">DUF2059 domain-containing protein</fullName>
    </recommendedName>
</protein>
<organism evidence="3 4">
    <name type="scientific">Pseudomonas syringae pv. cilantro</name>
    <dbReference type="NCBI Taxonomy" id="81035"/>
    <lineage>
        <taxon>Bacteria</taxon>
        <taxon>Pseudomonadati</taxon>
        <taxon>Pseudomonadota</taxon>
        <taxon>Gammaproteobacteria</taxon>
        <taxon>Pseudomonadales</taxon>
        <taxon>Pseudomonadaceae</taxon>
        <taxon>Pseudomonas</taxon>
        <taxon>Pseudomonas syringae</taxon>
    </lineage>
</organism>
<evidence type="ECO:0000256" key="1">
    <source>
        <dbReference type="SAM" id="SignalP"/>
    </source>
</evidence>
<keyword evidence="1" id="KW-0732">Signal</keyword>
<accession>A0A0N0GG29</accession>
<feature type="domain" description="DUF2059" evidence="2">
    <location>
        <begin position="91"/>
        <end position="148"/>
    </location>
</feature>
<dbReference type="InterPro" id="IPR018637">
    <property type="entry name" value="DUF2059"/>
</dbReference>
<dbReference type="GeneID" id="64464457"/>
<evidence type="ECO:0000313" key="3">
    <source>
        <dbReference type="EMBL" id="KPC33069.1"/>
    </source>
</evidence>
<dbReference type="Proteomes" id="UP000037891">
    <property type="component" value="Unassembled WGS sequence"/>
</dbReference>
<feature type="chain" id="PRO_5005849507" description="DUF2059 domain-containing protein" evidence="1">
    <location>
        <begin position="23"/>
        <end position="177"/>
    </location>
</feature>
<sequence>MTRLRAICTAVALVCASGQVFADTASHNASAETFLKLANADRLGAPVYAQVQQMFAQRFAETKAPASKKALLETYQAKANTALDQAIGWNKLKPEMVKLYTANFTESELKDLVAFYQSPLGKKVMTKMPELAQQSAQLTQSKLESAVPVVNKLLADMTAELEPAKAAAPAAAPAKKP</sequence>
<dbReference type="AlphaFoldDB" id="A0A0N0GG29"/>
<evidence type="ECO:0000313" key="4">
    <source>
        <dbReference type="Proteomes" id="UP000037891"/>
    </source>
</evidence>
<gene>
    <name evidence="3" type="ORF">ABJ99_1922</name>
</gene>
<dbReference type="PATRIC" id="fig|81035.3.peg.2078"/>
<dbReference type="RefSeq" id="WP_007251461.1">
    <property type="nucleotide sequence ID" value="NZ_LGLN01000033.1"/>
</dbReference>
<name>A0A0N0GG29_PSESX</name>
<dbReference type="Pfam" id="PF09832">
    <property type="entry name" value="DUF2059"/>
    <property type="match status" value="1"/>
</dbReference>
<reference evidence="3 4" key="1">
    <citation type="submission" date="2015-07" db="EMBL/GenBank/DDBJ databases">
        <authorList>
            <person name="Noorani M."/>
        </authorList>
    </citation>
    <scope>NUCLEOTIDE SEQUENCE [LARGE SCALE GENOMIC DNA]</scope>
    <source>
        <strain evidence="3 4">0788_9</strain>
    </source>
</reference>
<feature type="signal peptide" evidence="1">
    <location>
        <begin position="1"/>
        <end position="22"/>
    </location>
</feature>
<reference evidence="3 4" key="2">
    <citation type="submission" date="2015-10" db="EMBL/GenBank/DDBJ databases">
        <title>Comparative genomics and high-throughput reverse genetic screens identify a new phytobacterial MAMP and an Arabidopsis receptor required for immune elicitation.</title>
        <authorList>
            <person name="Mott G.A."/>
            <person name="Thakur S."/>
            <person name="Wang P.W."/>
            <person name="Desveaux D."/>
            <person name="Guttman D.S."/>
        </authorList>
    </citation>
    <scope>NUCLEOTIDE SEQUENCE [LARGE SCALE GENOMIC DNA]</scope>
    <source>
        <strain evidence="3 4">0788_9</strain>
    </source>
</reference>
<comment type="caution">
    <text evidence="3">The sequence shown here is derived from an EMBL/GenBank/DDBJ whole genome shotgun (WGS) entry which is preliminary data.</text>
</comment>
<proteinExistence type="predicted"/>
<dbReference type="EMBL" id="LGLN01000033">
    <property type="protein sequence ID" value="KPC33069.1"/>
    <property type="molecule type" value="Genomic_DNA"/>
</dbReference>
<evidence type="ECO:0000259" key="2">
    <source>
        <dbReference type="Pfam" id="PF09832"/>
    </source>
</evidence>